<feature type="compositionally biased region" description="Polar residues" evidence="1">
    <location>
        <begin position="59"/>
        <end position="80"/>
    </location>
</feature>
<feature type="compositionally biased region" description="Basic and acidic residues" evidence="1">
    <location>
        <begin position="22"/>
        <end position="35"/>
    </location>
</feature>
<gene>
    <name evidence="2" type="ORF">J4Q44_G00165350</name>
</gene>
<organism evidence="2 3">
    <name type="scientific">Coregonus suidteri</name>
    <dbReference type="NCBI Taxonomy" id="861788"/>
    <lineage>
        <taxon>Eukaryota</taxon>
        <taxon>Metazoa</taxon>
        <taxon>Chordata</taxon>
        <taxon>Craniata</taxon>
        <taxon>Vertebrata</taxon>
        <taxon>Euteleostomi</taxon>
        <taxon>Actinopterygii</taxon>
        <taxon>Neopterygii</taxon>
        <taxon>Teleostei</taxon>
        <taxon>Protacanthopterygii</taxon>
        <taxon>Salmoniformes</taxon>
        <taxon>Salmonidae</taxon>
        <taxon>Coregoninae</taxon>
        <taxon>Coregonus</taxon>
    </lineage>
</organism>
<accession>A0AAN8QWA4</accession>
<keyword evidence="3" id="KW-1185">Reference proteome</keyword>
<dbReference type="Proteomes" id="UP001356427">
    <property type="component" value="Unassembled WGS sequence"/>
</dbReference>
<dbReference type="EMBL" id="JAGTTL010000014">
    <property type="protein sequence ID" value="KAK6313188.1"/>
    <property type="molecule type" value="Genomic_DNA"/>
</dbReference>
<evidence type="ECO:0000313" key="3">
    <source>
        <dbReference type="Proteomes" id="UP001356427"/>
    </source>
</evidence>
<evidence type="ECO:0000313" key="2">
    <source>
        <dbReference type="EMBL" id="KAK6313188.1"/>
    </source>
</evidence>
<feature type="compositionally biased region" description="Basic and acidic residues" evidence="1">
    <location>
        <begin position="81"/>
        <end position="94"/>
    </location>
</feature>
<comment type="caution">
    <text evidence="2">The sequence shown here is derived from an EMBL/GenBank/DDBJ whole genome shotgun (WGS) entry which is preliminary data.</text>
</comment>
<feature type="region of interest" description="Disordered" evidence="1">
    <location>
        <begin position="1"/>
        <end position="94"/>
    </location>
</feature>
<reference evidence="2 3" key="1">
    <citation type="submission" date="2021-04" db="EMBL/GenBank/DDBJ databases">
        <authorList>
            <person name="De Guttry C."/>
            <person name="Zahm M."/>
            <person name="Klopp C."/>
            <person name="Cabau C."/>
            <person name="Louis A."/>
            <person name="Berthelot C."/>
            <person name="Parey E."/>
            <person name="Roest Crollius H."/>
            <person name="Montfort J."/>
            <person name="Robinson-Rechavi M."/>
            <person name="Bucao C."/>
            <person name="Bouchez O."/>
            <person name="Gislard M."/>
            <person name="Lluch J."/>
            <person name="Milhes M."/>
            <person name="Lampietro C."/>
            <person name="Lopez Roques C."/>
            <person name="Donnadieu C."/>
            <person name="Braasch I."/>
            <person name="Desvignes T."/>
            <person name="Postlethwait J."/>
            <person name="Bobe J."/>
            <person name="Wedekind C."/>
            <person name="Guiguen Y."/>
        </authorList>
    </citation>
    <scope>NUCLEOTIDE SEQUENCE [LARGE SCALE GENOMIC DNA]</scope>
    <source>
        <strain evidence="2">Cs_M1</strain>
        <tissue evidence="2">Blood</tissue>
    </source>
</reference>
<proteinExistence type="predicted"/>
<dbReference type="AlphaFoldDB" id="A0AAN8QWA4"/>
<name>A0AAN8QWA4_9TELE</name>
<protein>
    <submittedName>
        <fullName evidence="2">Uncharacterized protein</fullName>
    </submittedName>
</protein>
<sequence length="94" mass="10534">MAKGKKQVLTTYNGPEGTLKPKQFEKETKENKPEMNGDAGNGQATLQRFWNPSKPRSPLCNNSSSLSQEENVPEKLTQQTEKSKQGKERITQTP</sequence>
<evidence type="ECO:0000256" key="1">
    <source>
        <dbReference type="SAM" id="MobiDB-lite"/>
    </source>
</evidence>